<dbReference type="RefSeq" id="WP_136563734.1">
    <property type="nucleotide sequence ID" value="NZ_BAABLS010000006.1"/>
</dbReference>
<keyword evidence="1" id="KW-0732">Signal</keyword>
<dbReference type="EMBL" id="STGW01000011">
    <property type="protein sequence ID" value="THV10142.1"/>
    <property type="molecule type" value="Genomic_DNA"/>
</dbReference>
<evidence type="ECO:0000256" key="1">
    <source>
        <dbReference type="SAM" id="SignalP"/>
    </source>
</evidence>
<dbReference type="AlphaFoldDB" id="A0A4S8N3N9"/>
<dbReference type="SUPFAM" id="SSF63817">
    <property type="entry name" value="Sortase"/>
    <property type="match status" value="1"/>
</dbReference>
<sequence length="201" mass="21457">MRSRAGAVVVGMLMVAGLLAGGEAGATAQEGEAVTARAAARALACARPSRSFVPDRARVTPIGRVLPVRRVARTASGAIGAPPLTRAGKWMVGMDPEVRPGSGRGSVILVAHTYPDGSALGNRLLRQTRAGHSIVLRNAAGTKACYRISERRSYRADRVPRDRAFRSWGPEQVVIVVCSGRRLGPGRWSHRTLWYAVPATR</sequence>
<dbReference type="InterPro" id="IPR042001">
    <property type="entry name" value="Sortase_F"/>
</dbReference>
<feature type="signal peptide" evidence="1">
    <location>
        <begin position="1"/>
        <end position="20"/>
    </location>
</feature>
<dbReference type="InterPro" id="IPR023365">
    <property type="entry name" value="Sortase_dom-sf"/>
</dbReference>
<protein>
    <submittedName>
        <fullName evidence="2">Class F sortase</fullName>
    </submittedName>
</protein>
<comment type="caution">
    <text evidence="2">The sequence shown here is derived from an EMBL/GenBank/DDBJ whole genome shotgun (WGS) entry which is preliminary data.</text>
</comment>
<reference evidence="2 3" key="1">
    <citation type="journal article" date="2009" name="Int. J. Syst. Evol. Microbiol.">
        <title>Nocardioides caeni sp. nov., isolated from wastewater.</title>
        <authorList>
            <person name="Yoon J.H."/>
            <person name="Kang S.J."/>
            <person name="Park S."/>
            <person name="Kim W."/>
            <person name="Oh T.K."/>
        </authorList>
    </citation>
    <scope>NUCLEOTIDE SEQUENCE [LARGE SCALE GENOMIC DNA]</scope>
    <source>
        <strain evidence="2 3">DSM 23134</strain>
    </source>
</reference>
<evidence type="ECO:0000313" key="2">
    <source>
        <dbReference type="EMBL" id="THV10142.1"/>
    </source>
</evidence>
<evidence type="ECO:0000313" key="3">
    <source>
        <dbReference type="Proteomes" id="UP000307087"/>
    </source>
</evidence>
<name>A0A4S8N3N9_9ACTN</name>
<dbReference type="Proteomes" id="UP000307087">
    <property type="component" value="Unassembled WGS sequence"/>
</dbReference>
<organism evidence="2 3">
    <name type="scientific">Nocardioides caeni</name>
    <dbReference type="NCBI Taxonomy" id="574700"/>
    <lineage>
        <taxon>Bacteria</taxon>
        <taxon>Bacillati</taxon>
        <taxon>Actinomycetota</taxon>
        <taxon>Actinomycetes</taxon>
        <taxon>Propionibacteriales</taxon>
        <taxon>Nocardioidaceae</taxon>
        <taxon>Nocardioides</taxon>
    </lineage>
</organism>
<proteinExistence type="predicted"/>
<gene>
    <name evidence="2" type="ORF">E9934_15170</name>
</gene>
<dbReference type="OrthoDB" id="3823733at2"/>
<dbReference type="CDD" id="cd05829">
    <property type="entry name" value="Sortase_F"/>
    <property type="match status" value="1"/>
</dbReference>
<accession>A0A4S8N3N9</accession>
<keyword evidence="3" id="KW-1185">Reference proteome</keyword>
<feature type="chain" id="PRO_5038535941" evidence="1">
    <location>
        <begin position="21"/>
        <end position="201"/>
    </location>
</feature>